<evidence type="ECO:0000313" key="3">
    <source>
        <dbReference type="Proteomes" id="UP000639775"/>
    </source>
</evidence>
<keyword evidence="1" id="KW-0732">Signal</keyword>
<evidence type="ECO:0000313" key="2">
    <source>
        <dbReference type="EMBL" id="NHQ74081.1"/>
    </source>
</evidence>
<dbReference type="AlphaFoldDB" id="A0A967BDT9"/>
<gene>
    <name evidence="2" type="ORF">HAT86_06325</name>
</gene>
<name>A0A967BDT9_9RHOB</name>
<keyword evidence="3" id="KW-1185">Reference proteome</keyword>
<evidence type="ECO:0000256" key="1">
    <source>
        <dbReference type="SAM" id="SignalP"/>
    </source>
</evidence>
<accession>A0A967BDT9</accession>
<dbReference type="Gene3D" id="3.30.310.70">
    <property type="entry name" value="TT1751-like domain"/>
    <property type="match status" value="1"/>
</dbReference>
<feature type="chain" id="PRO_5037077505" evidence="1">
    <location>
        <begin position="20"/>
        <end position="147"/>
    </location>
</feature>
<dbReference type="InterPro" id="IPR035923">
    <property type="entry name" value="TT1751-like_sf"/>
</dbReference>
<feature type="signal peptide" evidence="1">
    <location>
        <begin position="1"/>
        <end position="19"/>
    </location>
</feature>
<dbReference type="EMBL" id="JAAORB010000007">
    <property type="protein sequence ID" value="NHQ74081.1"/>
    <property type="molecule type" value="Genomic_DNA"/>
</dbReference>
<protein>
    <submittedName>
        <fullName evidence="2">DUF302 domain-containing protein</fullName>
    </submittedName>
</protein>
<comment type="caution">
    <text evidence="2">The sequence shown here is derived from an EMBL/GenBank/DDBJ whole genome shotgun (WGS) entry which is preliminary data.</text>
</comment>
<dbReference type="Proteomes" id="UP000639775">
    <property type="component" value="Unassembled WGS sequence"/>
</dbReference>
<sequence length="147" mass="15921">MKLSTLTAVIALTATAATAQEMVTYTTDQPFEDVAFGLETAILNEGLVIDHVSHVGDMLERTRGDVGSDVVLYEQADTYSFCSATVSREVMEADPMNIAFCPYDIFVAESADTPGEVTIGYRTFPEGAMQKVQVLLDDIVRAAIEAE</sequence>
<dbReference type="SUPFAM" id="SSF103247">
    <property type="entry name" value="TT1751-like"/>
    <property type="match status" value="1"/>
</dbReference>
<reference evidence="2" key="1">
    <citation type="submission" date="2020-03" db="EMBL/GenBank/DDBJ databases">
        <title>Roseovarius gahaiensis sp. nov., isolated from Gahai Saline Lake, China.</title>
        <authorList>
            <person name="Sun X."/>
        </authorList>
    </citation>
    <scope>NUCLEOTIDE SEQUENCE</scope>
    <source>
        <strain evidence="2">GH877</strain>
    </source>
</reference>
<proteinExistence type="predicted"/>
<organism evidence="2 3">
    <name type="scientific">Roseovarius gahaiensis</name>
    <dbReference type="NCBI Taxonomy" id="2716691"/>
    <lineage>
        <taxon>Bacteria</taxon>
        <taxon>Pseudomonadati</taxon>
        <taxon>Pseudomonadota</taxon>
        <taxon>Alphaproteobacteria</taxon>
        <taxon>Rhodobacterales</taxon>
        <taxon>Roseobacteraceae</taxon>
        <taxon>Roseovarius</taxon>
    </lineage>
</organism>
<dbReference type="RefSeq" id="WP_167194566.1">
    <property type="nucleotide sequence ID" value="NZ_JAAORB010000007.1"/>
</dbReference>